<gene>
    <name evidence="1" type="ORF">PXEA_LOCUS10435</name>
</gene>
<proteinExistence type="predicted"/>
<evidence type="ECO:0000313" key="2">
    <source>
        <dbReference type="Proteomes" id="UP000784294"/>
    </source>
</evidence>
<dbReference type="Proteomes" id="UP000784294">
    <property type="component" value="Unassembled WGS sequence"/>
</dbReference>
<evidence type="ECO:0000313" key="1">
    <source>
        <dbReference type="EMBL" id="VEL16995.1"/>
    </source>
</evidence>
<protein>
    <submittedName>
        <fullName evidence="1">Uncharacterized protein</fullName>
    </submittedName>
</protein>
<dbReference type="EMBL" id="CAAALY010030635">
    <property type="protein sequence ID" value="VEL16995.1"/>
    <property type="molecule type" value="Genomic_DNA"/>
</dbReference>
<keyword evidence="2" id="KW-1185">Reference proteome</keyword>
<comment type="caution">
    <text evidence="1">The sequence shown here is derived from an EMBL/GenBank/DDBJ whole genome shotgun (WGS) entry which is preliminary data.</text>
</comment>
<dbReference type="AlphaFoldDB" id="A0A3S5BT07"/>
<organism evidence="1 2">
    <name type="scientific">Protopolystoma xenopodis</name>
    <dbReference type="NCBI Taxonomy" id="117903"/>
    <lineage>
        <taxon>Eukaryota</taxon>
        <taxon>Metazoa</taxon>
        <taxon>Spiralia</taxon>
        <taxon>Lophotrochozoa</taxon>
        <taxon>Platyhelminthes</taxon>
        <taxon>Monogenea</taxon>
        <taxon>Polyopisthocotylea</taxon>
        <taxon>Polystomatidea</taxon>
        <taxon>Polystomatidae</taxon>
        <taxon>Protopolystoma</taxon>
    </lineage>
</organism>
<accession>A0A3S5BT07</accession>
<sequence length="178" mass="19850">MGRWCDILLEFVSRIVHLAESRFTPVQLSRRQVRSSGEMRSGESEEDTFRVHSFGSSSETLQVGSYSLLIPGSEKYRHSASSVQTDHLEMQAELHHLIVDQDFLRWVMQQLAHLIMDLQNSAQSFVSNASEAVSVGGAGVGIVESRLTSTGQNAQQKCYILMPVMVSEICLCLILLFS</sequence>
<name>A0A3S5BT07_9PLAT</name>
<reference evidence="1" key="1">
    <citation type="submission" date="2018-11" db="EMBL/GenBank/DDBJ databases">
        <authorList>
            <consortium name="Pathogen Informatics"/>
        </authorList>
    </citation>
    <scope>NUCLEOTIDE SEQUENCE</scope>
</reference>